<accession>V8NDW9</accession>
<feature type="region of interest" description="Disordered" evidence="1">
    <location>
        <begin position="57"/>
        <end position="134"/>
    </location>
</feature>
<dbReference type="AlphaFoldDB" id="V8NDW9"/>
<reference evidence="2 3" key="1">
    <citation type="journal article" date="2013" name="Proc. Natl. Acad. Sci. U.S.A.">
        <title>The king cobra genome reveals dynamic gene evolution and adaptation in the snake venom system.</title>
        <authorList>
            <person name="Vonk F.J."/>
            <person name="Casewell N.R."/>
            <person name="Henkel C.V."/>
            <person name="Heimberg A.M."/>
            <person name="Jansen H.J."/>
            <person name="McCleary R.J."/>
            <person name="Kerkkamp H.M."/>
            <person name="Vos R.A."/>
            <person name="Guerreiro I."/>
            <person name="Calvete J.J."/>
            <person name="Wuster W."/>
            <person name="Woods A.E."/>
            <person name="Logan J.M."/>
            <person name="Harrison R.A."/>
            <person name="Castoe T.A."/>
            <person name="de Koning A.P."/>
            <person name="Pollock D.D."/>
            <person name="Yandell M."/>
            <person name="Calderon D."/>
            <person name="Renjifo C."/>
            <person name="Currier R.B."/>
            <person name="Salgado D."/>
            <person name="Pla D."/>
            <person name="Sanz L."/>
            <person name="Hyder A.S."/>
            <person name="Ribeiro J.M."/>
            <person name="Arntzen J.W."/>
            <person name="van den Thillart G.E."/>
            <person name="Boetzer M."/>
            <person name="Pirovano W."/>
            <person name="Dirks R.P."/>
            <person name="Spaink H.P."/>
            <person name="Duboule D."/>
            <person name="McGlinn E."/>
            <person name="Kini R.M."/>
            <person name="Richardson M.K."/>
        </authorList>
    </citation>
    <scope>NUCLEOTIDE SEQUENCE</scope>
    <source>
        <tissue evidence="2">Blood</tissue>
    </source>
</reference>
<name>V8NDW9_OPHHA</name>
<keyword evidence="3" id="KW-1185">Reference proteome</keyword>
<dbReference type="Proteomes" id="UP000018936">
    <property type="component" value="Unassembled WGS sequence"/>
</dbReference>
<sequence length="164" mass="18202">MRDNDVPLWDGRVIAGTTRGSCQAVKLIPGVVVGEMLGFWPPPDGAAKVKGTFPSMLGPRRAENTPYQLRHPTGQAGGVPFRRGGGDWDTPKRKKKLDLDFRKEWSSQDSVSSESTDSGEFCSPQKENVNPESPIYLRRSSLTSFMNDEDDDGFLEVLDEEELK</sequence>
<evidence type="ECO:0000256" key="1">
    <source>
        <dbReference type="SAM" id="MobiDB-lite"/>
    </source>
</evidence>
<dbReference type="OrthoDB" id="26523at2759"/>
<dbReference type="EMBL" id="AZIM01004911">
    <property type="protein sequence ID" value="ETE60151.1"/>
    <property type="molecule type" value="Genomic_DNA"/>
</dbReference>
<dbReference type="InterPro" id="IPR000751">
    <property type="entry name" value="MPI_Phosphatase"/>
</dbReference>
<feature type="non-terminal residue" evidence="2">
    <location>
        <position position="164"/>
    </location>
</feature>
<protein>
    <submittedName>
        <fullName evidence="2">Uncharacterized protein</fullName>
    </submittedName>
</protein>
<comment type="caution">
    <text evidence="2">The sequence shown here is derived from an EMBL/GenBank/DDBJ whole genome shotgun (WGS) entry which is preliminary data.</text>
</comment>
<evidence type="ECO:0000313" key="2">
    <source>
        <dbReference type="EMBL" id="ETE60151.1"/>
    </source>
</evidence>
<feature type="non-terminal residue" evidence="2">
    <location>
        <position position="1"/>
    </location>
</feature>
<feature type="compositionally biased region" description="Low complexity" evidence="1">
    <location>
        <begin position="107"/>
        <end position="118"/>
    </location>
</feature>
<dbReference type="Pfam" id="PF06617">
    <property type="entry name" value="M-inducer_phosp"/>
    <property type="match status" value="1"/>
</dbReference>
<evidence type="ECO:0000313" key="3">
    <source>
        <dbReference type="Proteomes" id="UP000018936"/>
    </source>
</evidence>
<feature type="compositionally biased region" description="Basic and acidic residues" evidence="1">
    <location>
        <begin position="84"/>
        <end position="106"/>
    </location>
</feature>
<gene>
    <name evidence="2" type="ORF">L345_14110</name>
</gene>
<dbReference type="GO" id="GO:0004725">
    <property type="term" value="F:protein tyrosine phosphatase activity"/>
    <property type="evidence" value="ECO:0007669"/>
    <property type="project" value="InterPro"/>
</dbReference>
<organism evidence="2 3">
    <name type="scientific">Ophiophagus hannah</name>
    <name type="common">King cobra</name>
    <name type="synonym">Naja hannah</name>
    <dbReference type="NCBI Taxonomy" id="8665"/>
    <lineage>
        <taxon>Eukaryota</taxon>
        <taxon>Metazoa</taxon>
        <taxon>Chordata</taxon>
        <taxon>Craniata</taxon>
        <taxon>Vertebrata</taxon>
        <taxon>Euteleostomi</taxon>
        <taxon>Lepidosauria</taxon>
        <taxon>Squamata</taxon>
        <taxon>Bifurcata</taxon>
        <taxon>Unidentata</taxon>
        <taxon>Episquamata</taxon>
        <taxon>Toxicofera</taxon>
        <taxon>Serpentes</taxon>
        <taxon>Colubroidea</taxon>
        <taxon>Elapidae</taxon>
        <taxon>Elapinae</taxon>
        <taxon>Ophiophagus</taxon>
    </lineage>
</organism>
<proteinExistence type="predicted"/>
<dbReference type="GO" id="GO:1902751">
    <property type="term" value="P:positive regulation of cell cycle G2/M phase transition"/>
    <property type="evidence" value="ECO:0007669"/>
    <property type="project" value="InterPro"/>
</dbReference>